<sequence length="136" mass="15651">MSPFPVPCAIKLLQGFPEGGLTYQNWVGRYNSQNCKKFCKRSEPKTALQYPSRTSNTLRAQCGSRIPIASSKRRTKNNSSTTFTASKNHVNRKNWASTHQLAESGKQLSDPRKNVHKFMNIEEFMARFMSWYKAWV</sequence>
<dbReference type="AlphaFoldDB" id="A0ABD1G7E1"/>
<dbReference type="EMBL" id="JBEAFC010000009">
    <property type="protein sequence ID" value="KAL1540030.1"/>
    <property type="molecule type" value="Genomic_DNA"/>
</dbReference>
<evidence type="ECO:0000313" key="2">
    <source>
        <dbReference type="EMBL" id="KAL1540030.1"/>
    </source>
</evidence>
<evidence type="ECO:0000313" key="3">
    <source>
        <dbReference type="Proteomes" id="UP001567538"/>
    </source>
</evidence>
<dbReference type="Proteomes" id="UP001567538">
    <property type="component" value="Unassembled WGS sequence"/>
</dbReference>
<reference evidence="2 3" key="1">
    <citation type="submission" date="2024-06" db="EMBL/GenBank/DDBJ databases">
        <title>A chromosome level genome sequence of Diviner's sage (Salvia divinorum).</title>
        <authorList>
            <person name="Ford S.A."/>
            <person name="Ro D.-K."/>
            <person name="Ness R.W."/>
            <person name="Phillips M.A."/>
        </authorList>
    </citation>
    <scope>NUCLEOTIDE SEQUENCE [LARGE SCALE GENOMIC DNA]</scope>
    <source>
        <strain evidence="2">SAF-2024a</strain>
        <tissue evidence="2">Leaf</tissue>
    </source>
</reference>
<feature type="region of interest" description="Disordered" evidence="1">
    <location>
        <begin position="68"/>
        <end position="89"/>
    </location>
</feature>
<proteinExistence type="predicted"/>
<accession>A0ABD1G7E1</accession>
<evidence type="ECO:0000256" key="1">
    <source>
        <dbReference type="SAM" id="MobiDB-lite"/>
    </source>
</evidence>
<keyword evidence="3" id="KW-1185">Reference proteome</keyword>
<protein>
    <submittedName>
        <fullName evidence="2">Replication factor C subunit 3-like</fullName>
    </submittedName>
</protein>
<gene>
    <name evidence="2" type="ORF">AAHA92_24444</name>
</gene>
<organism evidence="2 3">
    <name type="scientific">Salvia divinorum</name>
    <name type="common">Maria pastora</name>
    <name type="synonym">Diviner's sage</name>
    <dbReference type="NCBI Taxonomy" id="28513"/>
    <lineage>
        <taxon>Eukaryota</taxon>
        <taxon>Viridiplantae</taxon>
        <taxon>Streptophyta</taxon>
        <taxon>Embryophyta</taxon>
        <taxon>Tracheophyta</taxon>
        <taxon>Spermatophyta</taxon>
        <taxon>Magnoliopsida</taxon>
        <taxon>eudicotyledons</taxon>
        <taxon>Gunneridae</taxon>
        <taxon>Pentapetalae</taxon>
        <taxon>asterids</taxon>
        <taxon>lamiids</taxon>
        <taxon>Lamiales</taxon>
        <taxon>Lamiaceae</taxon>
        <taxon>Nepetoideae</taxon>
        <taxon>Mentheae</taxon>
        <taxon>Salviinae</taxon>
        <taxon>Salvia</taxon>
        <taxon>Salvia subgen. Calosphace</taxon>
    </lineage>
</organism>
<name>A0ABD1G7E1_SALDI</name>
<feature type="compositionally biased region" description="Polar residues" evidence="1">
    <location>
        <begin position="77"/>
        <end position="89"/>
    </location>
</feature>
<comment type="caution">
    <text evidence="2">The sequence shown here is derived from an EMBL/GenBank/DDBJ whole genome shotgun (WGS) entry which is preliminary data.</text>
</comment>